<proteinExistence type="predicted"/>
<evidence type="ECO:0000313" key="3">
    <source>
        <dbReference type="Proteomes" id="UP000800093"/>
    </source>
</evidence>
<reference evidence="3" key="1">
    <citation type="journal article" date="2020" name="Stud. Mycol.">
        <title>101 Dothideomycetes genomes: A test case for predicting lifestyles and emergence of pathogens.</title>
        <authorList>
            <person name="Haridas S."/>
            <person name="Albert R."/>
            <person name="Binder M."/>
            <person name="Bloem J."/>
            <person name="LaButti K."/>
            <person name="Salamov A."/>
            <person name="Andreopoulos B."/>
            <person name="Baker S."/>
            <person name="Barry K."/>
            <person name="Bills G."/>
            <person name="Bluhm B."/>
            <person name="Cannon C."/>
            <person name="Castanera R."/>
            <person name="Culley D."/>
            <person name="Daum C."/>
            <person name="Ezra D."/>
            <person name="Gonzalez J."/>
            <person name="Henrissat B."/>
            <person name="Kuo A."/>
            <person name="Liang C."/>
            <person name="Lipzen A."/>
            <person name="Lutzoni F."/>
            <person name="Magnuson J."/>
            <person name="Mondo S."/>
            <person name="Nolan M."/>
            <person name="Ohm R."/>
            <person name="Pangilinan J."/>
            <person name="Park H.-J."/>
            <person name="Ramirez L."/>
            <person name="Alfaro M."/>
            <person name="Sun H."/>
            <person name="Tritt A."/>
            <person name="Yoshinaga Y."/>
            <person name="Zwiers L.-H."/>
            <person name="Turgeon B."/>
            <person name="Goodwin S."/>
            <person name="Spatafora J."/>
            <person name="Crous P."/>
            <person name="Grigoriev I."/>
        </authorList>
    </citation>
    <scope>NUCLEOTIDE SEQUENCE [LARGE SCALE GENOMIC DNA]</scope>
    <source>
        <strain evidence="3">CBS 304.66</strain>
    </source>
</reference>
<protein>
    <submittedName>
        <fullName evidence="2">Uncharacterized protein</fullName>
    </submittedName>
</protein>
<feature type="compositionally biased region" description="Polar residues" evidence="1">
    <location>
        <begin position="39"/>
        <end position="48"/>
    </location>
</feature>
<organism evidence="2 3">
    <name type="scientific">Lojkania enalia</name>
    <dbReference type="NCBI Taxonomy" id="147567"/>
    <lineage>
        <taxon>Eukaryota</taxon>
        <taxon>Fungi</taxon>
        <taxon>Dikarya</taxon>
        <taxon>Ascomycota</taxon>
        <taxon>Pezizomycotina</taxon>
        <taxon>Dothideomycetes</taxon>
        <taxon>Pleosporomycetidae</taxon>
        <taxon>Pleosporales</taxon>
        <taxon>Pleosporales incertae sedis</taxon>
        <taxon>Lojkania</taxon>
    </lineage>
</organism>
<feature type="compositionally biased region" description="Low complexity" evidence="1">
    <location>
        <begin position="14"/>
        <end position="30"/>
    </location>
</feature>
<accession>A0A9P4N4Y5</accession>
<gene>
    <name evidence="2" type="ORF">CC78DRAFT_90982</name>
</gene>
<keyword evidence="3" id="KW-1185">Reference proteome</keyword>
<comment type="caution">
    <text evidence="2">The sequence shown here is derived from an EMBL/GenBank/DDBJ whole genome shotgun (WGS) entry which is preliminary data.</text>
</comment>
<dbReference type="OrthoDB" id="5310629at2759"/>
<name>A0A9P4N4Y5_9PLEO</name>
<evidence type="ECO:0000313" key="2">
    <source>
        <dbReference type="EMBL" id="KAF2258821.1"/>
    </source>
</evidence>
<feature type="compositionally biased region" description="Basic and acidic residues" evidence="1">
    <location>
        <begin position="161"/>
        <end position="171"/>
    </location>
</feature>
<dbReference type="EMBL" id="ML986736">
    <property type="protein sequence ID" value="KAF2258821.1"/>
    <property type="molecule type" value="Genomic_DNA"/>
</dbReference>
<feature type="region of interest" description="Disordered" evidence="1">
    <location>
        <begin position="1"/>
        <end position="48"/>
    </location>
</feature>
<evidence type="ECO:0000256" key="1">
    <source>
        <dbReference type="SAM" id="MobiDB-lite"/>
    </source>
</evidence>
<dbReference type="Proteomes" id="UP000800093">
    <property type="component" value="Unassembled WGS sequence"/>
</dbReference>
<sequence>MPAEPPISPPTVDTTASENAPATANETANEMDNPISPVHRSSSFPHKTSSAAPVHAFIETSTPAINDVAVEIDGIERRAGANSTGNGVVSPGLGEAEDVDEEFLGEGKGAGRAVREKRAAMLANRSKDPAVLVDLPQEPTAEEVEAAKAMEGTVTPAVPAREFEGAEDGKR</sequence>
<dbReference type="AlphaFoldDB" id="A0A9P4N4Y5"/>
<feature type="region of interest" description="Disordered" evidence="1">
    <location>
        <begin position="150"/>
        <end position="171"/>
    </location>
</feature>